<gene>
    <name evidence="2" type="ORF">A3H75_02245</name>
</gene>
<comment type="caution">
    <text evidence="2">The sequence shown here is derived from an EMBL/GenBank/DDBJ whole genome shotgun (WGS) entry which is preliminary data.</text>
</comment>
<dbReference type="AlphaFoldDB" id="A0A1F7VEQ0"/>
<accession>A0A1F7VEQ0</accession>
<dbReference type="Proteomes" id="UP000176678">
    <property type="component" value="Unassembled WGS sequence"/>
</dbReference>
<dbReference type="STRING" id="1802410.A3H75_02245"/>
<dbReference type="EMBL" id="MGES01000044">
    <property type="protein sequence ID" value="OGL88477.1"/>
    <property type="molecule type" value="Genomic_DNA"/>
</dbReference>
<proteinExistence type="predicted"/>
<evidence type="ECO:0000256" key="1">
    <source>
        <dbReference type="SAM" id="SignalP"/>
    </source>
</evidence>
<evidence type="ECO:0000313" key="2">
    <source>
        <dbReference type="EMBL" id="OGL88477.1"/>
    </source>
</evidence>
<feature type="signal peptide" evidence="1">
    <location>
        <begin position="1"/>
        <end position="20"/>
    </location>
</feature>
<reference evidence="2 3" key="1">
    <citation type="journal article" date="2016" name="Nat. Commun.">
        <title>Thousands of microbial genomes shed light on interconnected biogeochemical processes in an aquifer system.</title>
        <authorList>
            <person name="Anantharaman K."/>
            <person name="Brown C.T."/>
            <person name="Hug L.A."/>
            <person name="Sharon I."/>
            <person name="Castelle C.J."/>
            <person name="Probst A.J."/>
            <person name="Thomas B.C."/>
            <person name="Singh A."/>
            <person name="Wilkins M.J."/>
            <person name="Karaoz U."/>
            <person name="Brodie E.L."/>
            <person name="Williams K.H."/>
            <person name="Hubbard S.S."/>
            <person name="Banfield J.F."/>
        </authorList>
    </citation>
    <scope>NUCLEOTIDE SEQUENCE [LARGE SCALE GENOMIC DNA]</scope>
</reference>
<sequence>MKKLLAVAFLLVLLPSPLLAATFNPNNILSDHELMDYTSMGRDAIQQFLEAKKSFLAKFTAPDLNEVTMNAAQIIFNAATTARINPKYILALLQKEQSLIEHGPTNPSQSRLDWATGYAVCDGCSTDDPLPQKYKGFGKQVDGGAGANRFYFDNPGKFNFRVGVTSQVDGTAVTPENQATANQYIYTPHLHGNENLWKIWNRWWNRKYPNGVVLQAKDAPELWLIRDSMRHRFASKSIFASRHNQTEVITVEPAELQNYDEGAAIKFSNYSLVKSERGMTFLLVDETKRPFLSDKIFRQFGYHPDEVLTATDDELNEYKNGRFISEADIYPLGAVVKSPVSGELYYVHNGEKAPVVSEAIIKNNFRKQKVLTISADELQSFKLVKALKFRDGSLVKATEDPAVYVISDGMKRPIPSEATFLGMGWKWGNVQTVDRLSLMIHPTGSKIELNQVN</sequence>
<organism evidence="2 3">
    <name type="scientific">Candidatus Uhrbacteria bacterium RIFCSPLOWO2_02_FULL_51_9</name>
    <dbReference type="NCBI Taxonomy" id="1802410"/>
    <lineage>
        <taxon>Bacteria</taxon>
        <taxon>Candidatus Uhriibacteriota</taxon>
    </lineage>
</organism>
<feature type="chain" id="PRO_5009533244" evidence="1">
    <location>
        <begin position="21"/>
        <end position="453"/>
    </location>
</feature>
<protein>
    <submittedName>
        <fullName evidence="2">Uncharacterized protein</fullName>
    </submittedName>
</protein>
<keyword evidence="1" id="KW-0732">Signal</keyword>
<evidence type="ECO:0000313" key="3">
    <source>
        <dbReference type="Proteomes" id="UP000176678"/>
    </source>
</evidence>
<name>A0A1F7VEQ0_9BACT</name>